<name>A0ABT3SWF9_9GAMM</name>
<evidence type="ECO:0000313" key="1">
    <source>
        <dbReference type="EMBL" id="MCX2974265.1"/>
    </source>
</evidence>
<dbReference type="RefSeq" id="WP_279253060.1">
    <property type="nucleotide sequence ID" value="NZ_SHNP01000004.1"/>
</dbReference>
<accession>A0ABT3SWF9</accession>
<proteinExistence type="predicted"/>
<comment type="caution">
    <text evidence="1">The sequence shown here is derived from an EMBL/GenBank/DDBJ whole genome shotgun (WGS) entry which is preliminary data.</text>
</comment>
<protein>
    <submittedName>
        <fullName evidence="1">NAD(P)/FAD-dependent oxidoreductase</fullName>
    </submittedName>
</protein>
<dbReference type="InterPro" id="IPR051209">
    <property type="entry name" value="FAD-bind_Monooxygenase_sf"/>
</dbReference>
<dbReference type="PANTHER" id="PTHR42877:SF4">
    <property type="entry name" value="FAD_NAD(P)-BINDING DOMAIN-CONTAINING PROTEIN-RELATED"/>
    <property type="match status" value="1"/>
</dbReference>
<dbReference type="EMBL" id="SHNP01000004">
    <property type="protein sequence ID" value="MCX2974265.1"/>
    <property type="molecule type" value="Genomic_DNA"/>
</dbReference>
<dbReference type="PRINTS" id="PR00411">
    <property type="entry name" value="PNDRDTASEI"/>
</dbReference>
<dbReference type="SUPFAM" id="SSF51905">
    <property type="entry name" value="FAD/NAD(P)-binding domain"/>
    <property type="match status" value="1"/>
</dbReference>
<dbReference type="Gene3D" id="3.50.50.60">
    <property type="entry name" value="FAD/NAD(P)-binding domain"/>
    <property type="match status" value="2"/>
</dbReference>
<evidence type="ECO:0000313" key="2">
    <source>
        <dbReference type="Proteomes" id="UP001143307"/>
    </source>
</evidence>
<dbReference type="InterPro" id="IPR036188">
    <property type="entry name" value="FAD/NAD-bd_sf"/>
</dbReference>
<dbReference type="Proteomes" id="UP001143307">
    <property type="component" value="Unassembled WGS sequence"/>
</dbReference>
<sequence>MPDKSLRVVVIGAGMAGILAGIKLREAGYSNIAIYEKAATVGGTWRENTYPGLTCDVPAHHYTFSFERNPDWSQHLSSGAEIQSYFERTTDRYGLHEVIEFNTEVTEALFVDHLWQLQLSDGRRDSANIVIAATGVLHHINDPKLPGLDCFAGRHFHSARWDHSEPLEGQRIAVIGMGSTGVQIIANLARRGIEVSHFVRNPQWIMPVENGNYTEAERAAFRADPEALAQAMDFEGYSASVERYTEALTDPESEGSWFMSQACRENLTASIKDPKLREQLTPDHEPMCKRLIFSPDYYQAIQKDCAQLVREEIVCAEAKGIRTSDGQLHECDVIVFATGFRPDRFVRPMNVAGLDCVDLEDLWSQKPVAYLSVAMPGMPNFFMLNGPNGPVGNFSLIDIAELQWDYIAQLMDLVRDGRCLAVYPSAQATQEFDQARVEAAKKTIWYTGGCQSWYLDAEGVPASWPWNYSRFVEAMKEPDMRHFVMLKG</sequence>
<organism evidence="1 2">
    <name type="scientific">Candidatus Seongchinamella marina</name>
    <dbReference type="NCBI Taxonomy" id="2518990"/>
    <lineage>
        <taxon>Bacteria</taxon>
        <taxon>Pseudomonadati</taxon>
        <taxon>Pseudomonadota</taxon>
        <taxon>Gammaproteobacteria</taxon>
        <taxon>Cellvibrionales</taxon>
        <taxon>Halieaceae</taxon>
        <taxon>Seongchinamella</taxon>
    </lineage>
</organism>
<dbReference type="PANTHER" id="PTHR42877">
    <property type="entry name" value="L-ORNITHINE N(5)-MONOOXYGENASE-RELATED"/>
    <property type="match status" value="1"/>
</dbReference>
<gene>
    <name evidence="1" type="ORF">EYC87_11795</name>
</gene>
<keyword evidence="2" id="KW-1185">Reference proteome</keyword>
<dbReference type="Pfam" id="PF13738">
    <property type="entry name" value="Pyr_redox_3"/>
    <property type="match status" value="1"/>
</dbReference>
<dbReference type="PRINTS" id="PR00368">
    <property type="entry name" value="FADPNR"/>
</dbReference>
<reference evidence="1" key="1">
    <citation type="submission" date="2019-02" db="EMBL/GenBank/DDBJ databases">
        <authorList>
            <person name="Li S.-H."/>
        </authorList>
    </citation>
    <scope>NUCLEOTIDE SEQUENCE</scope>
    <source>
        <strain evidence="1">IMCC8485</strain>
    </source>
</reference>